<reference evidence="4" key="1">
    <citation type="submission" date="2025-08" db="UniProtKB">
        <authorList>
            <consortium name="RefSeq"/>
        </authorList>
    </citation>
    <scope>IDENTIFICATION</scope>
</reference>
<keyword evidence="3" id="KW-1185">Reference proteome</keyword>
<feature type="transmembrane region" description="Helical" evidence="2">
    <location>
        <begin position="97"/>
        <end position="122"/>
    </location>
</feature>
<dbReference type="GeneID" id="103517825"/>
<evidence type="ECO:0000256" key="1">
    <source>
        <dbReference type="SAM" id="MobiDB-lite"/>
    </source>
</evidence>
<gene>
    <name evidence="4" type="primary">LOC103517825</name>
</gene>
<keyword evidence="2" id="KW-0472">Membrane</keyword>
<evidence type="ECO:0000313" key="4">
    <source>
        <dbReference type="RefSeq" id="XP_026685595.1"/>
    </source>
</evidence>
<dbReference type="RefSeq" id="XP_026685595.1">
    <property type="nucleotide sequence ID" value="XM_026829794.1"/>
</dbReference>
<accession>A0A3Q0JFW8</accession>
<dbReference type="Proteomes" id="UP000079169">
    <property type="component" value="Unplaced"/>
</dbReference>
<dbReference type="AlphaFoldDB" id="A0A3Q0JFW8"/>
<sequence length="232" mass="25688">MPPFDKREVVQEVLNVISFNASTLPPLVADSIKRKTQATTTTTPLPEDEEEDLEMTEAFEDVSEELSSTVASIKKEIANESMKIADKVAEETGMPPWVVVSIFIGIALLIVGICGCCVYRCCKKRRAKDGKKGKGVVDLKSVQLLGSAYKEKVQPDMEELTENAEDIAEDGEKKEEIKLGKLQYKVSAFINNYSESSTVQPDMEELTENAEDIAEDGEKKIPPKVISRELIN</sequence>
<dbReference type="STRING" id="121845.A0A3Q0JFW8"/>
<organism evidence="3 4">
    <name type="scientific">Diaphorina citri</name>
    <name type="common">Asian citrus psyllid</name>
    <dbReference type="NCBI Taxonomy" id="121845"/>
    <lineage>
        <taxon>Eukaryota</taxon>
        <taxon>Metazoa</taxon>
        <taxon>Ecdysozoa</taxon>
        <taxon>Arthropoda</taxon>
        <taxon>Hexapoda</taxon>
        <taxon>Insecta</taxon>
        <taxon>Pterygota</taxon>
        <taxon>Neoptera</taxon>
        <taxon>Paraneoptera</taxon>
        <taxon>Hemiptera</taxon>
        <taxon>Sternorrhyncha</taxon>
        <taxon>Psylloidea</taxon>
        <taxon>Psyllidae</taxon>
        <taxon>Diaphorininae</taxon>
        <taxon>Diaphorina</taxon>
    </lineage>
</organism>
<dbReference type="KEGG" id="dci:103517825"/>
<evidence type="ECO:0000256" key="2">
    <source>
        <dbReference type="SAM" id="Phobius"/>
    </source>
</evidence>
<name>A0A3Q0JFW8_DIACI</name>
<feature type="non-terminal residue" evidence="4">
    <location>
        <position position="232"/>
    </location>
</feature>
<evidence type="ECO:0000313" key="3">
    <source>
        <dbReference type="Proteomes" id="UP000079169"/>
    </source>
</evidence>
<protein>
    <submittedName>
        <fullName evidence="4">Synaptotagmin 1</fullName>
    </submittedName>
</protein>
<dbReference type="PaxDb" id="121845-A0A3Q0JFW8"/>
<proteinExistence type="predicted"/>
<keyword evidence="2" id="KW-0812">Transmembrane</keyword>
<keyword evidence="2" id="KW-1133">Transmembrane helix</keyword>
<feature type="region of interest" description="Disordered" evidence="1">
    <location>
        <begin position="211"/>
        <end position="232"/>
    </location>
</feature>